<name>A0A183LT31_9TREM</name>
<evidence type="ECO:0000313" key="4">
    <source>
        <dbReference type="Proteomes" id="UP000277204"/>
    </source>
</evidence>
<keyword evidence="1" id="KW-0325">Glycoprotein</keyword>
<dbReference type="PANTHER" id="PTHR23220">
    <property type="entry name" value="INTEGRIN ALPHA"/>
    <property type="match status" value="1"/>
</dbReference>
<dbReference type="Gene3D" id="2.130.10.130">
    <property type="entry name" value="Integrin alpha, N-terminal"/>
    <property type="match status" value="1"/>
</dbReference>
<dbReference type="PROSITE" id="PS51470">
    <property type="entry name" value="FG_GAP"/>
    <property type="match status" value="1"/>
</dbReference>
<dbReference type="GO" id="GO:0007160">
    <property type="term" value="P:cell-matrix adhesion"/>
    <property type="evidence" value="ECO:0007669"/>
    <property type="project" value="TreeGrafter"/>
</dbReference>
<dbReference type="SUPFAM" id="SSF69318">
    <property type="entry name" value="Integrin alpha N-terminal domain"/>
    <property type="match status" value="1"/>
</dbReference>
<gene>
    <name evidence="3" type="ORF">SMRZ_LOCUS6956</name>
</gene>
<organism evidence="3 4">
    <name type="scientific">Schistosoma margrebowiei</name>
    <dbReference type="NCBI Taxonomy" id="48269"/>
    <lineage>
        <taxon>Eukaryota</taxon>
        <taxon>Metazoa</taxon>
        <taxon>Spiralia</taxon>
        <taxon>Lophotrochozoa</taxon>
        <taxon>Platyhelminthes</taxon>
        <taxon>Trematoda</taxon>
        <taxon>Digenea</taxon>
        <taxon>Strigeidida</taxon>
        <taxon>Schistosomatoidea</taxon>
        <taxon>Schistosomatidae</taxon>
        <taxon>Schistosoma</taxon>
    </lineage>
</organism>
<dbReference type="STRING" id="48269.A0A183LT31"/>
<dbReference type="GO" id="GO:0098609">
    <property type="term" value="P:cell-cell adhesion"/>
    <property type="evidence" value="ECO:0007669"/>
    <property type="project" value="TreeGrafter"/>
</dbReference>
<evidence type="ECO:0000256" key="2">
    <source>
        <dbReference type="RuleBase" id="RU003762"/>
    </source>
</evidence>
<dbReference type="EMBL" id="UZAI01002703">
    <property type="protein sequence ID" value="VDO73950.1"/>
    <property type="molecule type" value="Genomic_DNA"/>
</dbReference>
<dbReference type="InterPro" id="IPR000413">
    <property type="entry name" value="Integrin_alpha"/>
</dbReference>
<dbReference type="AlphaFoldDB" id="A0A183LT31"/>
<dbReference type="GO" id="GO:0009897">
    <property type="term" value="C:external side of plasma membrane"/>
    <property type="evidence" value="ECO:0007669"/>
    <property type="project" value="TreeGrafter"/>
</dbReference>
<comment type="subcellular location">
    <subcellularLocation>
        <location evidence="2">Membrane</location>
        <topology evidence="2">Single-pass type I membrane protein</topology>
    </subcellularLocation>
</comment>
<sequence>MMVGGSQQKTLDLGFVLLSTCNIIQIICANDLQSPRPLEGFGFSLGLNGADLDENGYPDMAIGAALSSSVAVLRARPVVK</sequence>
<dbReference type="GO" id="GO:0033627">
    <property type="term" value="P:cell adhesion mediated by integrin"/>
    <property type="evidence" value="ECO:0007669"/>
    <property type="project" value="TreeGrafter"/>
</dbReference>
<evidence type="ECO:0000256" key="1">
    <source>
        <dbReference type="ARBA" id="ARBA00023180"/>
    </source>
</evidence>
<dbReference type="GO" id="GO:0005178">
    <property type="term" value="F:integrin binding"/>
    <property type="evidence" value="ECO:0007669"/>
    <property type="project" value="TreeGrafter"/>
</dbReference>
<reference evidence="3 4" key="1">
    <citation type="submission" date="2018-11" db="EMBL/GenBank/DDBJ databases">
        <authorList>
            <consortium name="Pathogen Informatics"/>
        </authorList>
    </citation>
    <scope>NUCLEOTIDE SEQUENCE [LARGE SCALE GENOMIC DNA]</scope>
    <source>
        <strain evidence="3 4">Zambia</strain>
    </source>
</reference>
<proteinExistence type="inferred from homology"/>
<dbReference type="PRINTS" id="PR01185">
    <property type="entry name" value="INTEGRINA"/>
</dbReference>
<comment type="similarity">
    <text evidence="2">Belongs to the integrin alpha chain family.</text>
</comment>
<dbReference type="GO" id="GO:0007229">
    <property type="term" value="P:integrin-mediated signaling pathway"/>
    <property type="evidence" value="ECO:0007669"/>
    <property type="project" value="UniProtKB-KW"/>
</dbReference>
<dbReference type="PANTHER" id="PTHR23220:SF122">
    <property type="entry name" value="INTEGRIN ALPHA-PS1"/>
    <property type="match status" value="1"/>
</dbReference>
<keyword evidence="2" id="KW-0401">Integrin</keyword>
<dbReference type="InterPro" id="IPR013519">
    <property type="entry name" value="Int_alpha_beta-p"/>
</dbReference>
<keyword evidence="4" id="KW-1185">Reference proteome</keyword>
<dbReference type="InterPro" id="IPR028994">
    <property type="entry name" value="Integrin_alpha_N"/>
</dbReference>
<keyword evidence="2" id="KW-0675">Receptor</keyword>
<protein>
    <submittedName>
        <fullName evidence="3">Uncharacterized protein</fullName>
    </submittedName>
</protein>
<dbReference type="GO" id="GO:0008305">
    <property type="term" value="C:integrin complex"/>
    <property type="evidence" value="ECO:0007669"/>
    <property type="project" value="InterPro"/>
</dbReference>
<keyword evidence="2" id="KW-0130">Cell adhesion</keyword>
<accession>A0A183LT31</accession>
<evidence type="ECO:0000313" key="3">
    <source>
        <dbReference type="EMBL" id="VDO73950.1"/>
    </source>
</evidence>
<dbReference type="Proteomes" id="UP000277204">
    <property type="component" value="Unassembled WGS sequence"/>
</dbReference>